<name>A0A7Y9TH43_9BACT</name>
<dbReference type="RefSeq" id="WP_179491371.1">
    <property type="nucleotide sequence ID" value="NZ_JACCCW010000002.1"/>
</dbReference>
<dbReference type="AlphaFoldDB" id="A0A7Y9TH43"/>
<comment type="caution">
    <text evidence="1">The sequence shown here is derived from an EMBL/GenBank/DDBJ whole genome shotgun (WGS) entry which is preliminary data.</text>
</comment>
<dbReference type="EMBL" id="JACCCW010000002">
    <property type="protein sequence ID" value="NYF80169.1"/>
    <property type="molecule type" value="Genomic_DNA"/>
</dbReference>
<evidence type="ECO:0000313" key="1">
    <source>
        <dbReference type="EMBL" id="NYF80169.1"/>
    </source>
</evidence>
<gene>
    <name evidence="1" type="ORF">HDF17_002489</name>
</gene>
<accession>A0A7Y9TH43</accession>
<protein>
    <submittedName>
        <fullName evidence="1">Uncharacterized protein</fullName>
    </submittedName>
</protein>
<reference evidence="1 2" key="1">
    <citation type="submission" date="2020-07" db="EMBL/GenBank/DDBJ databases">
        <title>Genomic Encyclopedia of Type Strains, Phase IV (KMG-V): Genome sequencing to study the core and pangenomes of soil and plant-associated prokaryotes.</title>
        <authorList>
            <person name="Whitman W."/>
        </authorList>
    </citation>
    <scope>NUCLEOTIDE SEQUENCE [LARGE SCALE GENOMIC DNA]</scope>
    <source>
        <strain evidence="1 2">X4EP2</strain>
    </source>
</reference>
<organism evidence="1 2">
    <name type="scientific">Granulicella arctica</name>
    <dbReference type="NCBI Taxonomy" id="940613"/>
    <lineage>
        <taxon>Bacteria</taxon>
        <taxon>Pseudomonadati</taxon>
        <taxon>Acidobacteriota</taxon>
        <taxon>Terriglobia</taxon>
        <taxon>Terriglobales</taxon>
        <taxon>Acidobacteriaceae</taxon>
        <taxon>Granulicella</taxon>
    </lineage>
</organism>
<proteinExistence type="predicted"/>
<keyword evidence="2" id="KW-1185">Reference proteome</keyword>
<sequence>MAHEEQRYTAGQIITTARDLQDAAGAPEKPIEVSAEKTYTLEQAINLLSEEIRILRERGFTNERIADLFTSFEIAATAAEIEDFYERDETIE</sequence>
<dbReference type="Proteomes" id="UP000589520">
    <property type="component" value="Unassembled WGS sequence"/>
</dbReference>
<evidence type="ECO:0000313" key="2">
    <source>
        <dbReference type="Proteomes" id="UP000589520"/>
    </source>
</evidence>